<dbReference type="InterPro" id="IPR048444">
    <property type="entry name" value="DNMK"/>
</dbReference>
<keyword evidence="1" id="KW-0418">Kinase</keyword>
<dbReference type="RefSeq" id="YP_010097676.1">
    <property type="nucleotide sequence ID" value="NC_055760.1"/>
</dbReference>
<dbReference type="GO" id="GO:0016301">
    <property type="term" value="F:kinase activity"/>
    <property type="evidence" value="ECO:0007669"/>
    <property type="project" value="UniProtKB-KW"/>
</dbReference>
<evidence type="ECO:0000313" key="1">
    <source>
        <dbReference type="EMBL" id="AXH74554.1"/>
    </source>
</evidence>
<keyword evidence="1" id="KW-0808">Transferase</keyword>
<name>A0A345MT54_9CAUD</name>
<keyword evidence="2" id="KW-1185">Reference proteome</keyword>
<dbReference type="Pfam" id="PF21448">
    <property type="entry name" value="DNMK"/>
    <property type="match status" value="1"/>
</dbReference>
<dbReference type="InterPro" id="IPR027417">
    <property type="entry name" value="P-loop_NTPase"/>
</dbReference>
<sequence length="247" mass="28522">MKHVPICIGIVGKRQSGKDIAASMINYILGVGVAKADYYTWLNKASVYSNSTNIIHFADTLKEWCSQMFDININYFNNTDYKDNYVYCFTEQSFHTRHDLNTKKYKEITIEDLNKVNATLPLARLACAKEGRCSVISLRTIMQYVGTNVFRNRISKDIWVDLTMLKVDTIVLTRPCIIADVRFENEADAIRYSEFKTLILGIERGNTTDNHESEQQYIKCDVIIENKDSKMALFYKLVSTLKDFLKQ</sequence>
<dbReference type="Gene3D" id="1.10.238.70">
    <property type="match status" value="1"/>
</dbReference>
<evidence type="ECO:0000313" key="2">
    <source>
        <dbReference type="Proteomes" id="UP000257554"/>
    </source>
</evidence>
<organism evidence="1 2">
    <name type="scientific">crAssphage sp. isolate ctbg_1</name>
    <dbReference type="NCBI Taxonomy" id="2989854"/>
    <lineage>
        <taxon>Viruses</taxon>
        <taxon>Duplodnaviria</taxon>
        <taxon>Heunggongvirae</taxon>
        <taxon>Uroviricota</taxon>
        <taxon>Caudoviricetes</taxon>
        <taxon>Crassvirales</taxon>
        <taxon>Intestiviridae</taxon>
        <taxon>Crudevirinae</taxon>
        <taxon>Whopevirus</taxon>
        <taxon>Whopevirus animalis</taxon>
    </lineage>
</organism>
<dbReference type="Gene3D" id="3.40.50.300">
    <property type="entry name" value="P-loop containing nucleotide triphosphate hydrolases"/>
    <property type="match status" value="1"/>
</dbReference>
<dbReference type="EMBL" id="MH616963">
    <property type="protein sequence ID" value="AXH74554.1"/>
    <property type="molecule type" value="Genomic_DNA"/>
</dbReference>
<proteinExistence type="predicted"/>
<dbReference type="Proteomes" id="UP000257554">
    <property type="component" value="Segment"/>
</dbReference>
<dbReference type="InterPro" id="IPR023191">
    <property type="entry name" value="DNMP_kinase_N"/>
</dbReference>
<dbReference type="GeneID" id="76971879"/>
<protein>
    <submittedName>
        <fullName evidence="1">Deoxynucleoside monophosphate kinase</fullName>
    </submittedName>
</protein>
<reference evidence="1 2" key="1">
    <citation type="submission" date="2018-07" db="EMBL/GenBank/DDBJ databases">
        <title>Uncovering a Universe of Circular DNA Viruses in Animal Metagenomes.</title>
        <authorList>
            <person name="Tisza M."/>
            <person name="Buck C."/>
            <person name="Pastrana D."/>
            <person name="Welch N."/>
            <person name="Peretti A."/>
        </authorList>
    </citation>
    <scope>NUCLEOTIDE SEQUENCE [LARGE SCALE GENOMIC DNA]</scope>
    <source>
        <strain evidence="1">Ctbg_1</strain>
    </source>
</reference>
<accession>A0A345MT54</accession>